<evidence type="ECO:0000313" key="2">
    <source>
        <dbReference type="Proteomes" id="UP001558613"/>
    </source>
</evidence>
<accession>A0ABR3NQ50</accession>
<keyword evidence="2" id="KW-1185">Reference proteome</keyword>
<proteinExistence type="predicted"/>
<evidence type="ECO:0000313" key="1">
    <source>
        <dbReference type="EMBL" id="KAL1279049.1"/>
    </source>
</evidence>
<name>A0ABR3NQ50_9TELE</name>
<dbReference type="Proteomes" id="UP001558613">
    <property type="component" value="Unassembled WGS sequence"/>
</dbReference>
<protein>
    <submittedName>
        <fullName evidence="1">Uncharacterized protein</fullName>
    </submittedName>
</protein>
<reference evidence="1 2" key="1">
    <citation type="submission" date="2023-09" db="EMBL/GenBank/DDBJ databases">
        <authorList>
            <person name="Wang M."/>
        </authorList>
    </citation>
    <scope>NUCLEOTIDE SEQUENCE [LARGE SCALE GENOMIC DNA]</scope>
    <source>
        <strain evidence="1">GT-2023</strain>
        <tissue evidence="1">Liver</tissue>
    </source>
</reference>
<dbReference type="EMBL" id="JAYMGO010000003">
    <property type="protein sequence ID" value="KAL1279049.1"/>
    <property type="molecule type" value="Genomic_DNA"/>
</dbReference>
<organism evidence="1 2">
    <name type="scientific">Cirrhinus molitorella</name>
    <name type="common">mud carp</name>
    <dbReference type="NCBI Taxonomy" id="172907"/>
    <lineage>
        <taxon>Eukaryota</taxon>
        <taxon>Metazoa</taxon>
        <taxon>Chordata</taxon>
        <taxon>Craniata</taxon>
        <taxon>Vertebrata</taxon>
        <taxon>Euteleostomi</taxon>
        <taxon>Actinopterygii</taxon>
        <taxon>Neopterygii</taxon>
        <taxon>Teleostei</taxon>
        <taxon>Ostariophysi</taxon>
        <taxon>Cypriniformes</taxon>
        <taxon>Cyprinidae</taxon>
        <taxon>Labeoninae</taxon>
        <taxon>Labeonini</taxon>
        <taxon>Cirrhinus</taxon>
    </lineage>
</organism>
<comment type="caution">
    <text evidence="1">The sequence shown here is derived from an EMBL/GenBank/DDBJ whole genome shotgun (WGS) entry which is preliminary data.</text>
</comment>
<gene>
    <name evidence="1" type="ORF">QQF64_025722</name>
</gene>
<sequence length="80" mass="8685">MEDGIRKIVPQNAQLQLDENGRIIMAAMASDGTPAATTASDGTPAATARLMYAEREIQDFRLRGCPKTLYDCVRLQKATG</sequence>